<accession>A0A6P1VX77</accession>
<protein>
    <recommendedName>
        <fullName evidence="3">Peptidase M19</fullName>
    </recommendedName>
</protein>
<gene>
    <name evidence="1" type="ORF">GJR95_15995</name>
</gene>
<dbReference type="Proteomes" id="UP000464577">
    <property type="component" value="Chromosome"/>
</dbReference>
<dbReference type="Pfam" id="PF01244">
    <property type="entry name" value="Peptidase_M19"/>
    <property type="match status" value="1"/>
</dbReference>
<dbReference type="AlphaFoldDB" id="A0A6P1VX77"/>
<keyword evidence="2" id="KW-1185">Reference proteome</keyword>
<dbReference type="SUPFAM" id="SSF51556">
    <property type="entry name" value="Metallo-dependent hydrolases"/>
    <property type="match status" value="1"/>
</dbReference>
<dbReference type="GO" id="GO:0006508">
    <property type="term" value="P:proteolysis"/>
    <property type="evidence" value="ECO:0007669"/>
    <property type="project" value="InterPro"/>
</dbReference>
<dbReference type="InterPro" id="IPR032466">
    <property type="entry name" value="Metal_Hydrolase"/>
</dbReference>
<dbReference type="GO" id="GO:0070573">
    <property type="term" value="F:metallodipeptidase activity"/>
    <property type="evidence" value="ECO:0007669"/>
    <property type="project" value="InterPro"/>
</dbReference>
<evidence type="ECO:0008006" key="3">
    <source>
        <dbReference type="Google" id="ProtNLM"/>
    </source>
</evidence>
<dbReference type="KEGG" id="senf:GJR95_15995"/>
<dbReference type="RefSeq" id="WP_162386837.1">
    <property type="nucleotide sequence ID" value="NZ_CP045997.1"/>
</dbReference>
<reference evidence="1 2" key="1">
    <citation type="submission" date="2019-11" db="EMBL/GenBank/DDBJ databases">
        <title>Spirosoma endbachense sp. nov., isolated from a natural salt meadow.</title>
        <authorList>
            <person name="Rojas J."/>
            <person name="Ambika Manirajan B."/>
            <person name="Ratering S."/>
            <person name="Suarez C."/>
            <person name="Geissler-Plaum R."/>
            <person name="Schnell S."/>
        </authorList>
    </citation>
    <scope>NUCLEOTIDE SEQUENCE [LARGE SCALE GENOMIC DNA]</scope>
    <source>
        <strain evidence="1 2">I-24</strain>
    </source>
</reference>
<evidence type="ECO:0000313" key="1">
    <source>
        <dbReference type="EMBL" id="QHV96430.1"/>
    </source>
</evidence>
<proteinExistence type="predicted"/>
<dbReference type="InterPro" id="IPR008257">
    <property type="entry name" value="Pept_M19"/>
</dbReference>
<organism evidence="1 2">
    <name type="scientific">Spirosoma endbachense</name>
    <dbReference type="NCBI Taxonomy" id="2666025"/>
    <lineage>
        <taxon>Bacteria</taxon>
        <taxon>Pseudomonadati</taxon>
        <taxon>Bacteroidota</taxon>
        <taxon>Cytophagia</taxon>
        <taxon>Cytophagales</taxon>
        <taxon>Cytophagaceae</taxon>
        <taxon>Spirosoma</taxon>
    </lineage>
</organism>
<evidence type="ECO:0000313" key="2">
    <source>
        <dbReference type="Proteomes" id="UP000464577"/>
    </source>
</evidence>
<dbReference type="Gene3D" id="3.20.20.140">
    <property type="entry name" value="Metal-dependent hydrolases"/>
    <property type="match status" value="1"/>
</dbReference>
<name>A0A6P1VX77_9BACT</name>
<sequence length="598" mass="67161">MPYFDLHCHPFLRPTWIKGFQPDQVFTVKINPGNVNFVQQVVINAFGKPLETILDSQSCLTHINRADPGGAKVVVATLFAMENSYANLKFCGFNRVLRFIEGMNIGQLQEIGDTNRPDAISYHTLLQRELAVVEDFGNRNFGPFRCQIVNSFDDIDPGPDVINILVNMEGGHNFYGRVNVLDQETLLHRAEVTQALADWKQAAFRSEVPRLLYITVTHHTTNCLTNHAFGVPGRFAGDGTNPNAGGFNPHGNRITDEGLNFIRTALRQTDEEDRILIDLKHMSIQARRQWYRFREKLINEEGFTPIPLVASHMGVTGLSWLDPTVATCNNFLPDPECFEVFHDDSLALLGFRLKEDGPEDLRLKFNPWSINLYNEEIELIVESGGLIGLSFDDRILGNSPFTESTERFSRHEINVTSSDPLDHFPLPSIADIDFNHPVNGNPAINRVDFPHTNRSTNGIFAPNYPDDAIFGNLSFGFLEQQKGLLSLCQNIIHIVRVGGPNAWNCICIGSDYDGIMDAIDAVPNASAVASMRSNFTSFIGRMVGALNQHITNEGIEEPLLTLPGDFYERFLFENAHNFLKTHFTRQIILPNPPQEPNI</sequence>
<dbReference type="EMBL" id="CP045997">
    <property type="protein sequence ID" value="QHV96430.1"/>
    <property type="molecule type" value="Genomic_DNA"/>
</dbReference>